<feature type="region of interest" description="Disordered" evidence="7">
    <location>
        <begin position="88"/>
        <end position="108"/>
    </location>
</feature>
<evidence type="ECO:0000256" key="2">
    <source>
        <dbReference type="ARBA" id="ARBA00013184"/>
    </source>
</evidence>
<name>A0AA35VU05_LACSI</name>
<dbReference type="PROSITE" id="PS51727">
    <property type="entry name" value="CBP_P300_HAT"/>
    <property type="match status" value="1"/>
</dbReference>
<evidence type="ECO:0000256" key="6">
    <source>
        <dbReference type="ARBA" id="ARBA00023242"/>
    </source>
</evidence>
<keyword evidence="10" id="KW-1185">Reference proteome</keyword>
<dbReference type="Pfam" id="PF01454">
    <property type="entry name" value="MAGE"/>
    <property type="match status" value="1"/>
</dbReference>
<evidence type="ECO:0000259" key="8">
    <source>
        <dbReference type="PROSITE" id="PS51727"/>
    </source>
</evidence>
<dbReference type="GO" id="GO:0031490">
    <property type="term" value="F:chromatin DNA binding"/>
    <property type="evidence" value="ECO:0007669"/>
    <property type="project" value="TreeGrafter"/>
</dbReference>
<dbReference type="InterPro" id="IPR013178">
    <property type="entry name" value="Histone_AcTrfase_Rtt109/CBP"/>
</dbReference>
<dbReference type="Gene3D" id="1.10.10.1210">
    <property type="entry name" value="MAGE homology domain, winged helix WH2 motif"/>
    <property type="match status" value="1"/>
</dbReference>
<dbReference type="GO" id="GO:0005667">
    <property type="term" value="C:transcription regulator complex"/>
    <property type="evidence" value="ECO:0007669"/>
    <property type="project" value="TreeGrafter"/>
</dbReference>
<feature type="domain" description="CBP/p300-type HAT" evidence="8">
    <location>
        <begin position="37"/>
        <end position="444"/>
    </location>
</feature>
<protein>
    <recommendedName>
        <fullName evidence="2">histone acetyltransferase</fullName>
        <ecNumber evidence="2">2.3.1.48</ecNumber>
    </recommendedName>
</protein>
<accession>A0AA35VU05</accession>
<dbReference type="GO" id="GO:0045944">
    <property type="term" value="P:positive regulation of transcription by RNA polymerase II"/>
    <property type="evidence" value="ECO:0007669"/>
    <property type="project" value="TreeGrafter"/>
</dbReference>
<dbReference type="PANTHER" id="PTHR13808">
    <property type="entry name" value="CBP/P300-RELATED"/>
    <property type="match status" value="1"/>
</dbReference>
<comment type="subcellular location">
    <subcellularLocation>
        <location evidence="1">Nucleus</location>
    </subcellularLocation>
</comment>
<organism evidence="9 10">
    <name type="scientific">Lactuca saligna</name>
    <name type="common">Willowleaf lettuce</name>
    <dbReference type="NCBI Taxonomy" id="75948"/>
    <lineage>
        <taxon>Eukaryota</taxon>
        <taxon>Viridiplantae</taxon>
        <taxon>Streptophyta</taxon>
        <taxon>Embryophyta</taxon>
        <taxon>Tracheophyta</taxon>
        <taxon>Spermatophyta</taxon>
        <taxon>Magnoliopsida</taxon>
        <taxon>eudicotyledons</taxon>
        <taxon>Gunneridae</taxon>
        <taxon>Pentapetalae</taxon>
        <taxon>asterids</taxon>
        <taxon>campanulids</taxon>
        <taxon>Asterales</taxon>
        <taxon>Asteraceae</taxon>
        <taxon>Cichorioideae</taxon>
        <taxon>Cichorieae</taxon>
        <taxon>Lactucinae</taxon>
        <taxon>Lactuca</taxon>
    </lineage>
</organism>
<gene>
    <name evidence="9" type="ORF">LSALG_LOCUS9967</name>
</gene>
<evidence type="ECO:0000256" key="7">
    <source>
        <dbReference type="SAM" id="MobiDB-lite"/>
    </source>
</evidence>
<evidence type="ECO:0000313" key="9">
    <source>
        <dbReference type="EMBL" id="CAI9269602.1"/>
    </source>
</evidence>
<dbReference type="GO" id="GO:0000123">
    <property type="term" value="C:histone acetyltransferase complex"/>
    <property type="evidence" value="ECO:0007669"/>
    <property type="project" value="TreeGrafter"/>
</dbReference>
<dbReference type="Proteomes" id="UP001177003">
    <property type="component" value="Chromosome 1"/>
</dbReference>
<dbReference type="InterPro" id="IPR002190">
    <property type="entry name" value="MHD_dom"/>
</dbReference>
<dbReference type="AlphaFoldDB" id="A0AA35VU05"/>
<dbReference type="SMART" id="SM01373">
    <property type="entry name" value="MAGE"/>
    <property type="match status" value="1"/>
</dbReference>
<evidence type="ECO:0000313" key="10">
    <source>
        <dbReference type="Proteomes" id="UP001177003"/>
    </source>
</evidence>
<proteinExistence type="predicted"/>
<dbReference type="PANTHER" id="PTHR13808:SF60">
    <property type="entry name" value="HISTONE ACETYLTRANSFERASE"/>
    <property type="match status" value="1"/>
</dbReference>
<keyword evidence="5" id="KW-0804">Transcription</keyword>
<dbReference type="InterPro" id="IPR041899">
    <property type="entry name" value="MAGE_WH2"/>
</dbReference>
<dbReference type="SMART" id="SM01250">
    <property type="entry name" value="KAT11"/>
    <property type="match status" value="1"/>
</dbReference>
<reference evidence="9" key="1">
    <citation type="submission" date="2023-04" db="EMBL/GenBank/DDBJ databases">
        <authorList>
            <person name="Vijverberg K."/>
            <person name="Xiong W."/>
            <person name="Schranz E."/>
        </authorList>
    </citation>
    <scope>NUCLEOTIDE SEQUENCE</scope>
</reference>
<dbReference type="GO" id="GO:0004402">
    <property type="term" value="F:histone acetyltransferase activity"/>
    <property type="evidence" value="ECO:0007669"/>
    <property type="project" value="InterPro"/>
</dbReference>
<evidence type="ECO:0000256" key="5">
    <source>
        <dbReference type="ARBA" id="ARBA00023163"/>
    </source>
</evidence>
<keyword evidence="6" id="KW-0539">Nucleus</keyword>
<dbReference type="GO" id="GO:0005634">
    <property type="term" value="C:nucleus"/>
    <property type="evidence" value="ECO:0007669"/>
    <property type="project" value="UniProtKB-SubCell"/>
</dbReference>
<dbReference type="Pfam" id="PF08214">
    <property type="entry name" value="HAT_KAT11"/>
    <property type="match status" value="1"/>
</dbReference>
<evidence type="ECO:0000256" key="4">
    <source>
        <dbReference type="ARBA" id="ARBA00023015"/>
    </source>
</evidence>
<evidence type="ECO:0000256" key="3">
    <source>
        <dbReference type="ARBA" id="ARBA00022679"/>
    </source>
</evidence>
<evidence type="ECO:0000256" key="1">
    <source>
        <dbReference type="ARBA" id="ARBA00004123"/>
    </source>
</evidence>
<sequence length="444" mass="50647">MYNSSIENKPSSTQKPSLTQPCKVALTSTLKTGTTRKQPFNDAQTITLSDRGRAFVHALKNNSLVEDTDEASSSGRFRLPLLSRCLQNRQKARPPSSPLRKKSSHERDNLADSITPNLSLKTLSHELRVVEPYEECGGPKQRCVYISYLDSVKYFRHERKSVSGESLRTFVYLEILIGYLEYCKTWGFATCYIWACPLLKGEDYIFYCHLETQRTPKQDKLRQWYLSLSLHIRCLVKCLKDDYWSGAAENIVRKLEVEETSDGGLQSKLPNKRILKAMGHDKPDVAVKDVLVMQKLIFLKEHQHSRTSSNNQARSSQSYADIKSYIITTQLDPGVYKNHVEDTTTSNLTGFEFVVIGNFHLAGGKITEESLWHHLGRLGMSQIDERHTDFGNIKQTLETFLQVLKVVQVDPQSVFKVKQSSEEIQNFQDFINVVSKLCKGDLHS</sequence>
<feature type="region of interest" description="Disordered" evidence="7">
    <location>
        <begin position="1"/>
        <end position="20"/>
    </location>
</feature>
<keyword evidence="4" id="KW-0805">Transcription regulation</keyword>
<dbReference type="InterPro" id="IPR031162">
    <property type="entry name" value="CBP_P300_HAT"/>
</dbReference>
<dbReference type="GO" id="GO:0003713">
    <property type="term" value="F:transcription coactivator activity"/>
    <property type="evidence" value="ECO:0007669"/>
    <property type="project" value="TreeGrafter"/>
</dbReference>
<dbReference type="EMBL" id="OX465077">
    <property type="protein sequence ID" value="CAI9269602.1"/>
    <property type="molecule type" value="Genomic_DNA"/>
</dbReference>
<dbReference type="EC" id="2.3.1.48" evidence="2"/>
<keyword evidence="3" id="KW-0808">Transferase</keyword>